<name>A0A1N6HJE7_9LACT</name>
<feature type="transmembrane region" description="Helical" evidence="7">
    <location>
        <begin position="116"/>
        <end position="133"/>
    </location>
</feature>
<dbReference type="PANTHER" id="PTHR47371:SF3">
    <property type="entry name" value="PHOSPHOGLYCEROL TRANSFERASE I"/>
    <property type="match status" value="1"/>
</dbReference>
<dbReference type="EMBL" id="FSRN01000001">
    <property type="protein sequence ID" value="SIO20004.1"/>
    <property type="molecule type" value="Genomic_DNA"/>
</dbReference>
<dbReference type="GO" id="GO:0005886">
    <property type="term" value="C:plasma membrane"/>
    <property type="evidence" value="ECO:0007669"/>
    <property type="project" value="UniProtKB-SubCell"/>
</dbReference>
<dbReference type="InterPro" id="IPR017850">
    <property type="entry name" value="Alkaline_phosphatase_core_sf"/>
</dbReference>
<protein>
    <submittedName>
        <fullName evidence="9">Phosphoglycerol transferase MdoB</fullName>
    </submittedName>
</protein>
<evidence type="ECO:0000256" key="5">
    <source>
        <dbReference type="ARBA" id="ARBA00022989"/>
    </source>
</evidence>
<keyword evidence="6 7" id="KW-0472">Membrane</keyword>
<evidence type="ECO:0000256" key="7">
    <source>
        <dbReference type="SAM" id="Phobius"/>
    </source>
</evidence>
<dbReference type="CDD" id="cd16015">
    <property type="entry name" value="LTA_synthase"/>
    <property type="match status" value="1"/>
</dbReference>
<comment type="pathway">
    <text evidence="2">Cell wall biogenesis; lipoteichoic acid biosynthesis.</text>
</comment>
<keyword evidence="5 7" id="KW-1133">Transmembrane helix</keyword>
<evidence type="ECO:0000313" key="10">
    <source>
        <dbReference type="Proteomes" id="UP000184758"/>
    </source>
</evidence>
<feature type="transmembrane region" description="Helical" evidence="7">
    <location>
        <begin position="6"/>
        <end position="29"/>
    </location>
</feature>
<dbReference type="Pfam" id="PF00884">
    <property type="entry name" value="Sulfatase"/>
    <property type="match status" value="1"/>
</dbReference>
<organism evidence="9 10">
    <name type="scientific">Carnobacterium alterfunditum</name>
    <dbReference type="NCBI Taxonomy" id="28230"/>
    <lineage>
        <taxon>Bacteria</taxon>
        <taxon>Bacillati</taxon>
        <taxon>Bacillota</taxon>
        <taxon>Bacilli</taxon>
        <taxon>Lactobacillales</taxon>
        <taxon>Carnobacteriaceae</taxon>
        <taxon>Carnobacterium</taxon>
    </lineage>
</organism>
<feature type="domain" description="Sulfatase N-terminal" evidence="8">
    <location>
        <begin position="216"/>
        <end position="499"/>
    </location>
</feature>
<feature type="transmembrane region" description="Helical" evidence="7">
    <location>
        <begin position="36"/>
        <end position="54"/>
    </location>
</feature>
<evidence type="ECO:0000256" key="3">
    <source>
        <dbReference type="ARBA" id="ARBA00022475"/>
    </source>
</evidence>
<evidence type="ECO:0000256" key="1">
    <source>
        <dbReference type="ARBA" id="ARBA00004651"/>
    </source>
</evidence>
<proteinExistence type="predicted"/>
<keyword evidence="3" id="KW-1003">Cell membrane</keyword>
<dbReference type="PANTHER" id="PTHR47371">
    <property type="entry name" value="LIPOTEICHOIC ACID SYNTHASE"/>
    <property type="match status" value="1"/>
</dbReference>
<dbReference type="Gene3D" id="3.40.720.10">
    <property type="entry name" value="Alkaline Phosphatase, subunit A"/>
    <property type="match status" value="1"/>
</dbReference>
<dbReference type="GO" id="GO:0016740">
    <property type="term" value="F:transferase activity"/>
    <property type="evidence" value="ECO:0007669"/>
    <property type="project" value="UniProtKB-KW"/>
</dbReference>
<accession>A0A1N6HJE7</accession>
<dbReference type="Proteomes" id="UP000184758">
    <property type="component" value="Unassembled WGS sequence"/>
</dbReference>
<feature type="transmembrane region" description="Helical" evidence="7">
    <location>
        <begin position="83"/>
        <end position="104"/>
    </location>
</feature>
<keyword evidence="9" id="KW-0808">Transferase</keyword>
<reference evidence="10" key="1">
    <citation type="submission" date="2016-11" db="EMBL/GenBank/DDBJ databases">
        <authorList>
            <person name="Varghese N."/>
            <person name="Submissions S."/>
        </authorList>
    </citation>
    <scope>NUCLEOTIDE SEQUENCE [LARGE SCALE GENOMIC DNA]</scope>
    <source>
        <strain evidence="10">313</strain>
    </source>
</reference>
<sequence length="569" mass="66090">MTNQIIYTKLSILQIVIVFLLFLFIYFILYSKFLSFLLLSVSALIIGIVSYFKMGFRGEPIYPSDAAFLKDISFFIEIVDFKAIVIIIIGIVLLITISLLYFKFRTKKNLSKFTKGFRVIGLIIVSLMLLYVYQFNSPNNKVKAAFNEYVNWISYSQEKNYTRNGFVSGLLYNLKSPALERPKDYSQERIEEIVIKYSKEAKAINNNRNGIIDDINIIFIMNETFSDAQRLDGFTINGGDPLENYREFSQDHMHGQVLSQAYGGGTANIEFEALTGISLEPLSGNISIPYIHLSDKLNLLTTITDYAKASNHYLTAIHPHNSTMYKRIDNYKTFGFDQMRFKNDMKYTDVIDRSPYISDEASYKEVMDVMNNTDKKDFIHLVTMQNHMRYSGKYDNVEFKVKGVPETAEAENYLKGIQYSDIALKEYLEELDSYDEKVMIVFWGDHLPSFYGNKLVELNGYQKMHETPLMFYTNFIDDKKDIGTVSPIYFINYVLEIADAKVSPFIAMLERMKQVLPAFEKNFYLERETGVKNSRDELKHSTQLLLEEYDLILYDITTGKNYSKDLRFY</sequence>
<dbReference type="InterPro" id="IPR050448">
    <property type="entry name" value="OpgB/LTA_synthase_biosynth"/>
</dbReference>
<evidence type="ECO:0000259" key="8">
    <source>
        <dbReference type="Pfam" id="PF00884"/>
    </source>
</evidence>
<dbReference type="InterPro" id="IPR000917">
    <property type="entry name" value="Sulfatase_N"/>
</dbReference>
<keyword evidence="4 7" id="KW-0812">Transmembrane</keyword>
<comment type="subcellular location">
    <subcellularLocation>
        <location evidence="1">Cell membrane</location>
        <topology evidence="1">Multi-pass membrane protein</topology>
    </subcellularLocation>
</comment>
<evidence type="ECO:0000256" key="6">
    <source>
        <dbReference type="ARBA" id="ARBA00023136"/>
    </source>
</evidence>
<keyword evidence="10" id="KW-1185">Reference proteome</keyword>
<dbReference type="SUPFAM" id="SSF53649">
    <property type="entry name" value="Alkaline phosphatase-like"/>
    <property type="match status" value="1"/>
</dbReference>
<evidence type="ECO:0000256" key="2">
    <source>
        <dbReference type="ARBA" id="ARBA00004936"/>
    </source>
</evidence>
<dbReference type="AlphaFoldDB" id="A0A1N6HJE7"/>
<evidence type="ECO:0000313" key="9">
    <source>
        <dbReference type="EMBL" id="SIO20004.1"/>
    </source>
</evidence>
<evidence type="ECO:0000256" key="4">
    <source>
        <dbReference type="ARBA" id="ARBA00022692"/>
    </source>
</evidence>
<dbReference type="eggNOG" id="COG1368">
    <property type="taxonomic scope" value="Bacteria"/>
</dbReference>
<gene>
    <name evidence="9" type="ORF">SAMN05878443_1902</name>
</gene>
<dbReference type="STRING" id="28230.SAMN05878443_1902"/>